<name>A0A0C9WYB4_9AGAR</name>
<gene>
    <name evidence="1" type="ORF">K443DRAFT_52601</name>
</gene>
<dbReference type="OrthoDB" id="2855003at2759"/>
<proteinExistence type="predicted"/>
<organism evidence="1 2">
    <name type="scientific">Laccaria amethystina LaAM-08-1</name>
    <dbReference type="NCBI Taxonomy" id="1095629"/>
    <lineage>
        <taxon>Eukaryota</taxon>
        <taxon>Fungi</taxon>
        <taxon>Dikarya</taxon>
        <taxon>Basidiomycota</taxon>
        <taxon>Agaricomycotina</taxon>
        <taxon>Agaricomycetes</taxon>
        <taxon>Agaricomycetidae</taxon>
        <taxon>Agaricales</taxon>
        <taxon>Agaricineae</taxon>
        <taxon>Hydnangiaceae</taxon>
        <taxon>Laccaria</taxon>
    </lineage>
</organism>
<dbReference type="HOGENOM" id="CLU_2979483_0_0_1"/>
<reference evidence="1 2" key="1">
    <citation type="submission" date="2014-04" db="EMBL/GenBank/DDBJ databases">
        <authorList>
            <consortium name="DOE Joint Genome Institute"/>
            <person name="Kuo A."/>
            <person name="Kohler A."/>
            <person name="Nagy L.G."/>
            <person name="Floudas D."/>
            <person name="Copeland A."/>
            <person name="Barry K.W."/>
            <person name="Cichocki N."/>
            <person name="Veneault-Fourrey C."/>
            <person name="LaButti K."/>
            <person name="Lindquist E.A."/>
            <person name="Lipzen A."/>
            <person name="Lundell T."/>
            <person name="Morin E."/>
            <person name="Murat C."/>
            <person name="Sun H."/>
            <person name="Tunlid A."/>
            <person name="Henrissat B."/>
            <person name="Grigoriev I.V."/>
            <person name="Hibbett D.S."/>
            <person name="Martin F."/>
            <person name="Nordberg H.P."/>
            <person name="Cantor M.N."/>
            <person name="Hua S.X."/>
        </authorList>
    </citation>
    <scope>NUCLEOTIDE SEQUENCE [LARGE SCALE GENOMIC DNA]</scope>
    <source>
        <strain evidence="1 2">LaAM-08-1</strain>
    </source>
</reference>
<protein>
    <submittedName>
        <fullName evidence="1">Uncharacterized protein</fullName>
    </submittedName>
</protein>
<evidence type="ECO:0000313" key="1">
    <source>
        <dbReference type="EMBL" id="KIK04795.1"/>
    </source>
</evidence>
<dbReference type="AlphaFoldDB" id="A0A0C9WYB4"/>
<accession>A0A0C9WYB4</accession>
<reference evidence="2" key="2">
    <citation type="submission" date="2015-01" db="EMBL/GenBank/DDBJ databases">
        <title>Evolutionary Origins and Diversification of the Mycorrhizal Mutualists.</title>
        <authorList>
            <consortium name="DOE Joint Genome Institute"/>
            <consortium name="Mycorrhizal Genomics Consortium"/>
            <person name="Kohler A."/>
            <person name="Kuo A."/>
            <person name="Nagy L.G."/>
            <person name="Floudas D."/>
            <person name="Copeland A."/>
            <person name="Barry K.W."/>
            <person name="Cichocki N."/>
            <person name="Veneault-Fourrey C."/>
            <person name="LaButti K."/>
            <person name="Lindquist E.A."/>
            <person name="Lipzen A."/>
            <person name="Lundell T."/>
            <person name="Morin E."/>
            <person name="Murat C."/>
            <person name="Riley R."/>
            <person name="Ohm R."/>
            <person name="Sun H."/>
            <person name="Tunlid A."/>
            <person name="Henrissat B."/>
            <person name="Grigoriev I.V."/>
            <person name="Hibbett D.S."/>
            <person name="Martin F."/>
        </authorList>
    </citation>
    <scope>NUCLEOTIDE SEQUENCE [LARGE SCALE GENOMIC DNA]</scope>
    <source>
        <strain evidence="2">LaAM-08-1</strain>
    </source>
</reference>
<dbReference type="EMBL" id="KN838566">
    <property type="protein sequence ID" value="KIK04795.1"/>
    <property type="molecule type" value="Genomic_DNA"/>
</dbReference>
<dbReference type="Proteomes" id="UP000054477">
    <property type="component" value="Unassembled WGS sequence"/>
</dbReference>
<sequence length="59" mass="6578">MNSSVWMTFDVKEERYVAIKALKGYSTNLNTKGITWELEALERVAAVPPPSGIEPTHCP</sequence>
<evidence type="ECO:0000313" key="2">
    <source>
        <dbReference type="Proteomes" id="UP000054477"/>
    </source>
</evidence>
<keyword evidence="2" id="KW-1185">Reference proteome</keyword>
<feature type="non-terminal residue" evidence="1">
    <location>
        <position position="1"/>
    </location>
</feature>